<dbReference type="NCBIfam" id="TIGR01451">
    <property type="entry name" value="B_ant_repeat"/>
    <property type="match status" value="1"/>
</dbReference>
<dbReference type="InterPro" id="IPR055354">
    <property type="entry name" value="DUF7507"/>
</dbReference>
<sequence>MPVTVVPPAESSLSLAKRAETQGPFEVGDQVTYVYTVTNTNTGTTTLTDITVADDLVSQVTCDETTLAPGPRHHHRDQEGQAHPAVQGVRRVP</sequence>
<dbReference type="Proteomes" id="UP000217676">
    <property type="component" value="Chromosome"/>
</dbReference>
<reference evidence="3 4" key="1">
    <citation type="journal article" date="2016" name="Genome Announc.">
        <title>Complete Genome Sequence of Thiostrepton-Producing Streptomyces laurentii ATCC 31255.</title>
        <authorList>
            <person name="Doi K."/>
            <person name="Fujino Y."/>
            <person name="Nagayoshi Y."/>
            <person name="Ohshima T."/>
            <person name="Ogata S."/>
        </authorList>
    </citation>
    <scope>NUCLEOTIDE SEQUENCE [LARGE SCALE GENOMIC DNA]</scope>
    <source>
        <strain evidence="3 4">ATCC 31255</strain>
    </source>
</reference>
<protein>
    <recommendedName>
        <fullName evidence="2">DUF7507 domain-containing protein</fullName>
    </recommendedName>
</protein>
<dbReference type="EMBL" id="AP017424">
    <property type="protein sequence ID" value="BAU86736.1"/>
    <property type="molecule type" value="Genomic_DNA"/>
</dbReference>
<name>A0A160P6F9_STRLU</name>
<dbReference type="Gene3D" id="2.60.40.10">
    <property type="entry name" value="Immunoglobulins"/>
    <property type="match status" value="1"/>
</dbReference>
<dbReference type="InterPro" id="IPR047589">
    <property type="entry name" value="DUF11_rpt"/>
</dbReference>
<evidence type="ECO:0000313" key="4">
    <source>
        <dbReference type="Proteomes" id="UP000217676"/>
    </source>
</evidence>
<dbReference type="AlphaFoldDB" id="A0A160P6F9"/>
<keyword evidence="4" id="KW-1185">Reference proteome</keyword>
<organism evidence="3 4">
    <name type="scientific">Streptomyces laurentii</name>
    <dbReference type="NCBI Taxonomy" id="39478"/>
    <lineage>
        <taxon>Bacteria</taxon>
        <taxon>Bacillati</taxon>
        <taxon>Actinomycetota</taxon>
        <taxon>Actinomycetes</taxon>
        <taxon>Kitasatosporales</taxon>
        <taxon>Streptomycetaceae</taxon>
        <taxon>Streptomyces</taxon>
    </lineage>
</organism>
<evidence type="ECO:0000313" key="3">
    <source>
        <dbReference type="EMBL" id="BAU86736.1"/>
    </source>
</evidence>
<proteinExistence type="predicted"/>
<accession>A0A160P6F9</accession>
<dbReference type="InterPro" id="IPR013783">
    <property type="entry name" value="Ig-like_fold"/>
</dbReference>
<gene>
    <name evidence="3" type="ORF">SLA_5867</name>
</gene>
<evidence type="ECO:0000259" key="2">
    <source>
        <dbReference type="Pfam" id="PF24346"/>
    </source>
</evidence>
<dbReference type="GO" id="GO:0005975">
    <property type="term" value="P:carbohydrate metabolic process"/>
    <property type="evidence" value="ECO:0007669"/>
    <property type="project" value="UniProtKB-ARBA"/>
</dbReference>
<dbReference type="KEGG" id="slau:SLA_5867"/>
<evidence type="ECO:0000256" key="1">
    <source>
        <dbReference type="SAM" id="MobiDB-lite"/>
    </source>
</evidence>
<dbReference type="Pfam" id="PF24346">
    <property type="entry name" value="DUF7507"/>
    <property type="match status" value="1"/>
</dbReference>
<feature type="region of interest" description="Disordered" evidence="1">
    <location>
        <begin position="66"/>
        <end position="93"/>
    </location>
</feature>
<feature type="domain" description="DUF7507" evidence="2">
    <location>
        <begin position="11"/>
        <end position="70"/>
    </location>
</feature>